<reference evidence="3 4" key="1">
    <citation type="submission" date="2017-12" db="EMBL/GenBank/DDBJ databases">
        <title>Comparative genomics of Botrytis spp.</title>
        <authorList>
            <person name="Valero-Jimenez C.A."/>
            <person name="Tapia P."/>
            <person name="Veloso J."/>
            <person name="Silva-Moreno E."/>
            <person name="Staats M."/>
            <person name="Valdes J.H."/>
            <person name="Van Kan J.A.L."/>
        </authorList>
    </citation>
    <scope>NUCLEOTIDE SEQUENCE [LARGE SCALE GENOMIC DNA]</scope>
    <source>
        <strain evidence="3 4">MUCL3349</strain>
    </source>
</reference>
<keyword evidence="2" id="KW-0732">Signal</keyword>
<sequence>MRFVASLFTAACILAIGNAASKTAAASSSQTAQRTHKRSSNPTRSTTFAPTGFTNTSSGACASVSAMIHRSPEFQSTLAVVQITGQDANAFLQKTGQSLSNFNNPDAT</sequence>
<feature type="compositionally biased region" description="Polar residues" evidence="1">
    <location>
        <begin position="40"/>
        <end position="53"/>
    </location>
</feature>
<evidence type="ECO:0000313" key="4">
    <source>
        <dbReference type="Proteomes" id="UP000297280"/>
    </source>
</evidence>
<evidence type="ECO:0000256" key="1">
    <source>
        <dbReference type="SAM" id="MobiDB-lite"/>
    </source>
</evidence>
<dbReference type="Proteomes" id="UP000297280">
    <property type="component" value="Unassembled WGS sequence"/>
</dbReference>
<accession>A0A4Z1KEA6</accession>
<name>A0A4Z1KEA6_9HELO</name>
<evidence type="ECO:0000313" key="3">
    <source>
        <dbReference type="EMBL" id="TGO83758.1"/>
    </source>
</evidence>
<comment type="caution">
    <text evidence="3">The sequence shown here is derived from an EMBL/GenBank/DDBJ whole genome shotgun (WGS) entry which is preliminary data.</text>
</comment>
<organism evidence="3 4">
    <name type="scientific">Botrytis porri</name>
    <dbReference type="NCBI Taxonomy" id="87229"/>
    <lineage>
        <taxon>Eukaryota</taxon>
        <taxon>Fungi</taxon>
        <taxon>Dikarya</taxon>
        <taxon>Ascomycota</taxon>
        <taxon>Pezizomycotina</taxon>
        <taxon>Leotiomycetes</taxon>
        <taxon>Helotiales</taxon>
        <taxon>Sclerotiniaceae</taxon>
        <taxon>Botrytis</taxon>
    </lineage>
</organism>
<evidence type="ECO:0000256" key="2">
    <source>
        <dbReference type="SAM" id="SignalP"/>
    </source>
</evidence>
<feature type="region of interest" description="Disordered" evidence="1">
    <location>
        <begin position="25"/>
        <end position="53"/>
    </location>
</feature>
<keyword evidence="4" id="KW-1185">Reference proteome</keyword>
<dbReference type="EMBL" id="PQXO01000596">
    <property type="protein sequence ID" value="TGO83758.1"/>
    <property type="molecule type" value="Genomic_DNA"/>
</dbReference>
<protein>
    <submittedName>
        <fullName evidence="3">Uncharacterized protein</fullName>
    </submittedName>
</protein>
<feature type="chain" id="PRO_5021381310" evidence="2">
    <location>
        <begin position="20"/>
        <end position="108"/>
    </location>
</feature>
<gene>
    <name evidence="3" type="ORF">BPOR_0597g00090</name>
</gene>
<dbReference type="AlphaFoldDB" id="A0A4Z1KEA6"/>
<feature type="signal peptide" evidence="2">
    <location>
        <begin position="1"/>
        <end position="19"/>
    </location>
</feature>
<proteinExistence type="predicted"/>